<evidence type="ECO:0000313" key="1">
    <source>
        <dbReference type="EMBL" id="MEU0706262.1"/>
    </source>
</evidence>
<name>A0ABV2VYA2_9ACTN</name>
<organism evidence="1 2">
    <name type="scientific">Streptomyces lavendulocolor</name>
    <dbReference type="NCBI Taxonomy" id="67316"/>
    <lineage>
        <taxon>Bacteria</taxon>
        <taxon>Bacillati</taxon>
        <taxon>Actinomycetota</taxon>
        <taxon>Actinomycetes</taxon>
        <taxon>Kitasatosporales</taxon>
        <taxon>Streptomycetaceae</taxon>
        <taxon>Streptomyces</taxon>
    </lineage>
</organism>
<sequence>MSTQPHVTLFSADLLSKWGFNDGDEPDQWMNYCDNLGIAWEKLEYPLVALVKKYLIPALEQDVTVCEIETCHNPIRVETVNSVDVTELWRTSAQHAPSLSPEFVNVPMADVLRLALQEAGLTTPPRSEGVRL</sequence>
<protein>
    <submittedName>
        <fullName evidence="1">Uncharacterized protein</fullName>
    </submittedName>
</protein>
<accession>A0ABV2VYA2</accession>
<gene>
    <name evidence="1" type="ORF">ABZ508_02635</name>
</gene>
<proteinExistence type="predicted"/>
<comment type="caution">
    <text evidence="1">The sequence shown here is derived from an EMBL/GenBank/DDBJ whole genome shotgun (WGS) entry which is preliminary data.</text>
</comment>
<reference evidence="1 2" key="1">
    <citation type="submission" date="2024-06" db="EMBL/GenBank/DDBJ databases">
        <title>The Natural Products Discovery Center: Release of the First 8490 Sequenced Strains for Exploring Actinobacteria Biosynthetic Diversity.</title>
        <authorList>
            <person name="Kalkreuter E."/>
            <person name="Kautsar S.A."/>
            <person name="Yang D."/>
            <person name="Bader C.D."/>
            <person name="Teijaro C.N."/>
            <person name="Fluegel L."/>
            <person name="Davis C.M."/>
            <person name="Simpson J.R."/>
            <person name="Lauterbach L."/>
            <person name="Steele A.D."/>
            <person name="Gui C."/>
            <person name="Meng S."/>
            <person name="Li G."/>
            <person name="Viehrig K."/>
            <person name="Ye F."/>
            <person name="Su P."/>
            <person name="Kiefer A.F."/>
            <person name="Nichols A."/>
            <person name="Cepeda A.J."/>
            <person name="Yan W."/>
            <person name="Fan B."/>
            <person name="Jiang Y."/>
            <person name="Adhikari A."/>
            <person name="Zheng C.-J."/>
            <person name="Schuster L."/>
            <person name="Cowan T.M."/>
            <person name="Smanski M.J."/>
            <person name="Chevrette M.G."/>
            <person name="De Carvalho L.P.S."/>
            <person name="Shen B."/>
        </authorList>
    </citation>
    <scope>NUCLEOTIDE SEQUENCE [LARGE SCALE GENOMIC DNA]</scope>
    <source>
        <strain evidence="1 2">NPDC006337</strain>
    </source>
</reference>
<keyword evidence="2" id="KW-1185">Reference proteome</keyword>
<dbReference type="RefSeq" id="WP_359657450.1">
    <property type="nucleotide sequence ID" value="NZ_JBEXZP010000195.1"/>
</dbReference>
<evidence type="ECO:0000313" key="2">
    <source>
        <dbReference type="Proteomes" id="UP001550378"/>
    </source>
</evidence>
<dbReference type="EMBL" id="JBEXZR010000002">
    <property type="protein sequence ID" value="MEU0706262.1"/>
    <property type="molecule type" value="Genomic_DNA"/>
</dbReference>
<dbReference type="Proteomes" id="UP001550378">
    <property type="component" value="Unassembled WGS sequence"/>
</dbReference>